<reference evidence="2 4" key="1">
    <citation type="submission" date="2022-09" db="EMBL/GenBank/DDBJ databases">
        <title>Enrichment on poylsaccharides allowed isolation of novel metabolic and taxonomic groups of Haloarchaea.</title>
        <authorList>
            <person name="Sorokin D.Y."/>
            <person name="Elcheninov A.G."/>
            <person name="Khizhniak T.V."/>
            <person name="Kolganova T.V."/>
            <person name="Kublanov I.V."/>
        </authorList>
    </citation>
    <scope>NUCLEOTIDE SEQUENCE</scope>
    <source>
        <strain evidence="3 4">AArc-m2/3/4</strain>
        <strain evidence="2">AArc-xg1-1</strain>
    </source>
</reference>
<feature type="transmembrane region" description="Helical" evidence="1">
    <location>
        <begin position="73"/>
        <end position="96"/>
    </location>
</feature>
<dbReference type="EMBL" id="JAOPKA010000007">
    <property type="protein sequence ID" value="MCU4742369.1"/>
    <property type="molecule type" value="Genomic_DNA"/>
</dbReference>
<dbReference type="Proteomes" id="UP001321018">
    <property type="component" value="Unassembled WGS sequence"/>
</dbReference>
<protein>
    <submittedName>
        <fullName evidence="2">Uncharacterized protein</fullName>
    </submittedName>
</protein>
<evidence type="ECO:0000313" key="5">
    <source>
        <dbReference type="Proteomes" id="UP001321018"/>
    </source>
</evidence>
<proteinExistence type="predicted"/>
<dbReference type="AlphaFoldDB" id="A0AAP3E2W2"/>
<dbReference type="RefSeq" id="WP_338004189.1">
    <property type="nucleotide sequence ID" value="NZ_JAOPKA010000007.1"/>
</dbReference>
<evidence type="ECO:0000313" key="4">
    <source>
        <dbReference type="Proteomes" id="UP001320972"/>
    </source>
</evidence>
<feature type="transmembrane region" description="Helical" evidence="1">
    <location>
        <begin position="40"/>
        <end position="61"/>
    </location>
</feature>
<name>A0AAP3E2W2_9EURY</name>
<gene>
    <name evidence="3" type="ORF">OB955_03925</name>
    <name evidence="2" type="ORF">OB960_13285</name>
</gene>
<dbReference type="InterPro" id="IPR058349">
    <property type="entry name" value="DUF8036"/>
</dbReference>
<comment type="caution">
    <text evidence="2">The sequence shown here is derived from an EMBL/GenBank/DDBJ whole genome shotgun (WGS) entry which is preliminary data.</text>
</comment>
<evidence type="ECO:0000256" key="1">
    <source>
        <dbReference type="SAM" id="Phobius"/>
    </source>
</evidence>
<organism evidence="2 5">
    <name type="scientific">Natronoglomus mannanivorans</name>
    <dbReference type="NCBI Taxonomy" id="2979990"/>
    <lineage>
        <taxon>Archaea</taxon>
        <taxon>Methanobacteriati</taxon>
        <taxon>Methanobacteriota</taxon>
        <taxon>Stenosarchaea group</taxon>
        <taxon>Halobacteria</taxon>
        <taxon>Halobacteriales</taxon>
        <taxon>Natrialbaceae</taxon>
        <taxon>Natronoglomus</taxon>
    </lineage>
</organism>
<sequence length="97" mass="10624">MTPTLSLLALVLSGCNLLLLGVLAFVWLKNYRMFRNRQVLALLCFALLLAGENVAALAFHTSMSMFYADATEAIVVAAVLRGLQFLALCFLAWATLQ</sequence>
<dbReference type="Proteomes" id="UP001320972">
    <property type="component" value="Unassembled WGS sequence"/>
</dbReference>
<evidence type="ECO:0000313" key="3">
    <source>
        <dbReference type="EMBL" id="MCU4971886.1"/>
    </source>
</evidence>
<keyword evidence="4" id="KW-1185">Reference proteome</keyword>
<keyword evidence="1" id="KW-0472">Membrane</keyword>
<dbReference type="Pfam" id="PF26119">
    <property type="entry name" value="DUF8036"/>
    <property type="match status" value="1"/>
</dbReference>
<dbReference type="EMBL" id="JAOPKB010000002">
    <property type="protein sequence ID" value="MCU4971886.1"/>
    <property type="molecule type" value="Genomic_DNA"/>
</dbReference>
<evidence type="ECO:0000313" key="2">
    <source>
        <dbReference type="EMBL" id="MCU4742369.1"/>
    </source>
</evidence>
<keyword evidence="1" id="KW-1133">Transmembrane helix</keyword>
<accession>A0AAP3E2W2</accession>
<feature type="transmembrane region" description="Helical" evidence="1">
    <location>
        <begin position="6"/>
        <end position="28"/>
    </location>
</feature>
<keyword evidence="1" id="KW-0812">Transmembrane</keyword>